<keyword evidence="3" id="KW-1185">Reference proteome</keyword>
<gene>
    <name evidence="2" type="ORF">PCOR1329_LOCUS78551</name>
</gene>
<comment type="caution">
    <text evidence="2">The sequence shown here is derived from an EMBL/GenBank/DDBJ whole genome shotgun (WGS) entry which is preliminary data.</text>
</comment>
<feature type="non-terminal residue" evidence="2">
    <location>
        <position position="1"/>
    </location>
</feature>
<dbReference type="Proteomes" id="UP001189429">
    <property type="component" value="Unassembled WGS sequence"/>
</dbReference>
<name>A0ABN9XTW2_9DINO</name>
<sequence>PGRQRHLRRPGEARAPRGVVLGHGAGAAGRDAPAGGAAEARGAHGPVGVAGARRRHARLRLRDAGLPRGQVEQVGVG</sequence>
<evidence type="ECO:0000313" key="2">
    <source>
        <dbReference type="EMBL" id="CAK0901662.1"/>
    </source>
</evidence>
<reference evidence="2" key="1">
    <citation type="submission" date="2023-10" db="EMBL/GenBank/DDBJ databases">
        <authorList>
            <person name="Chen Y."/>
            <person name="Shah S."/>
            <person name="Dougan E. K."/>
            <person name="Thang M."/>
            <person name="Chan C."/>
        </authorList>
    </citation>
    <scope>NUCLEOTIDE SEQUENCE [LARGE SCALE GENOMIC DNA]</scope>
</reference>
<evidence type="ECO:0000256" key="1">
    <source>
        <dbReference type="SAM" id="MobiDB-lite"/>
    </source>
</evidence>
<evidence type="ECO:0000313" key="3">
    <source>
        <dbReference type="Proteomes" id="UP001189429"/>
    </source>
</evidence>
<proteinExistence type="predicted"/>
<protein>
    <submittedName>
        <fullName evidence="2">Uncharacterized protein</fullName>
    </submittedName>
</protein>
<organism evidence="2 3">
    <name type="scientific">Prorocentrum cordatum</name>
    <dbReference type="NCBI Taxonomy" id="2364126"/>
    <lineage>
        <taxon>Eukaryota</taxon>
        <taxon>Sar</taxon>
        <taxon>Alveolata</taxon>
        <taxon>Dinophyceae</taxon>
        <taxon>Prorocentrales</taxon>
        <taxon>Prorocentraceae</taxon>
        <taxon>Prorocentrum</taxon>
    </lineage>
</organism>
<accession>A0ABN9XTW2</accession>
<feature type="compositionally biased region" description="Low complexity" evidence="1">
    <location>
        <begin position="28"/>
        <end position="51"/>
    </location>
</feature>
<feature type="region of interest" description="Disordered" evidence="1">
    <location>
        <begin position="1"/>
        <end position="52"/>
    </location>
</feature>
<dbReference type="EMBL" id="CAUYUJ010020962">
    <property type="protein sequence ID" value="CAK0901662.1"/>
    <property type="molecule type" value="Genomic_DNA"/>
</dbReference>